<name>A0ABR6WCC7_9BACT</name>
<dbReference type="PANTHER" id="PTHR47894">
    <property type="entry name" value="HTH-TYPE TRANSCRIPTIONAL REGULATOR GADX"/>
    <property type="match status" value="1"/>
</dbReference>
<keyword evidence="1" id="KW-0805">Transcription regulation</keyword>
<sequence>MHDYQKLLALSLLAYGAQKNLPVEQLCQLSGIDLEEVKADGPMTSRQLDDLWINATHLSGDVLFGLHFGESLQIAALGVVGQLIRNSHTIGEALTQAATFTHLLTDALTMEVKRTNAGFAVQFIPNQTRQRAAPAMFCQLMDFMMAFLIHEVDGLVLTRIQPDQVTLPSQIADLTEYERVLRCPTIREGDKYELTFAGNYWNEPILLANYDLQTTLLQEVNGVERSYEAHQRMSDRIKSYLLANANLGLPSLDAIAGNFNLSPRSVQRKLQEEGLTYQQVADSVRKTLAIHFLESGRHPTKEVSYILGYNELSAFSRAFKRWTGTTPGGYQKNQRGIT</sequence>
<evidence type="ECO:0000256" key="3">
    <source>
        <dbReference type="ARBA" id="ARBA00023163"/>
    </source>
</evidence>
<dbReference type="Pfam" id="PF12833">
    <property type="entry name" value="HTH_18"/>
    <property type="match status" value="1"/>
</dbReference>
<dbReference type="InterPro" id="IPR032687">
    <property type="entry name" value="AraC-type_N"/>
</dbReference>
<evidence type="ECO:0000259" key="4">
    <source>
        <dbReference type="PROSITE" id="PS01124"/>
    </source>
</evidence>
<dbReference type="Proteomes" id="UP000700732">
    <property type="component" value="Unassembled WGS sequence"/>
</dbReference>
<dbReference type="EMBL" id="VFIA01000028">
    <property type="protein sequence ID" value="MBC3793572.1"/>
    <property type="molecule type" value="Genomic_DNA"/>
</dbReference>
<evidence type="ECO:0000313" key="5">
    <source>
        <dbReference type="EMBL" id="MBC3793572.1"/>
    </source>
</evidence>
<proteinExistence type="predicted"/>
<keyword evidence="6" id="KW-1185">Reference proteome</keyword>
<dbReference type="RefSeq" id="WP_186739436.1">
    <property type="nucleotide sequence ID" value="NZ_VFIA01000028.1"/>
</dbReference>
<reference evidence="5 6" key="1">
    <citation type="submission" date="2019-06" db="EMBL/GenBank/DDBJ databases">
        <title>Spirosoma utsteinense sp. nov. isolated from Antarctic ice-free soils.</title>
        <authorList>
            <person name="Tahon G."/>
        </authorList>
    </citation>
    <scope>NUCLEOTIDE SEQUENCE [LARGE SCALE GENOMIC DNA]</scope>
    <source>
        <strain evidence="5 6">LMG 31447</strain>
    </source>
</reference>
<keyword evidence="3" id="KW-0804">Transcription</keyword>
<gene>
    <name evidence="5" type="ORF">FH603_4091</name>
</gene>
<keyword evidence="2" id="KW-0238">DNA-binding</keyword>
<evidence type="ECO:0000256" key="2">
    <source>
        <dbReference type="ARBA" id="ARBA00023125"/>
    </source>
</evidence>
<evidence type="ECO:0000256" key="1">
    <source>
        <dbReference type="ARBA" id="ARBA00023015"/>
    </source>
</evidence>
<dbReference type="PROSITE" id="PS01124">
    <property type="entry name" value="HTH_ARAC_FAMILY_2"/>
    <property type="match status" value="1"/>
</dbReference>
<accession>A0ABR6WCC7</accession>
<dbReference type="Pfam" id="PF12625">
    <property type="entry name" value="Arabinose_bd"/>
    <property type="match status" value="1"/>
</dbReference>
<protein>
    <submittedName>
        <fullName evidence="5">AraC-like DNA-binding protein</fullName>
    </submittedName>
</protein>
<dbReference type="InterPro" id="IPR009057">
    <property type="entry name" value="Homeodomain-like_sf"/>
</dbReference>
<dbReference type="SUPFAM" id="SSF46689">
    <property type="entry name" value="Homeodomain-like"/>
    <property type="match status" value="1"/>
</dbReference>
<dbReference type="InterPro" id="IPR018060">
    <property type="entry name" value="HTH_AraC"/>
</dbReference>
<comment type="caution">
    <text evidence="5">The sequence shown here is derived from an EMBL/GenBank/DDBJ whole genome shotgun (WGS) entry which is preliminary data.</text>
</comment>
<dbReference type="SMART" id="SM00342">
    <property type="entry name" value="HTH_ARAC"/>
    <property type="match status" value="1"/>
</dbReference>
<organism evidence="5 6">
    <name type="scientific">Spirosoma utsteinense</name>
    <dbReference type="NCBI Taxonomy" id="2585773"/>
    <lineage>
        <taxon>Bacteria</taxon>
        <taxon>Pseudomonadati</taxon>
        <taxon>Bacteroidota</taxon>
        <taxon>Cytophagia</taxon>
        <taxon>Cytophagales</taxon>
        <taxon>Cytophagaceae</taxon>
        <taxon>Spirosoma</taxon>
    </lineage>
</organism>
<dbReference type="PANTHER" id="PTHR47894:SF1">
    <property type="entry name" value="HTH-TYPE TRANSCRIPTIONAL REGULATOR VQSM"/>
    <property type="match status" value="1"/>
</dbReference>
<evidence type="ECO:0000313" key="6">
    <source>
        <dbReference type="Proteomes" id="UP000700732"/>
    </source>
</evidence>
<feature type="domain" description="HTH araC/xylS-type" evidence="4">
    <location>
        <begin position="235"/>
        <end position="333"/>
    </location>
</feature>
<dbReference type="Gene3D" id="1.10.10.60">
    <property type="entry name" value="Homeodomain-like"/>
    <property type="match status" value="1"/>
</dbReference>